<proteinExistence type="predicted"/>
<sequence length="85" mass="9372">MSNPVVHNLLSQIEGLEVADKLALLSGLTDSIRTSVDLANSATVVERKQAVARRLYGAWSDIDVDPLVEDIYASRMLPDREISFD</sequence>
<comment type="caution">
    <text evidence="1">The sequence shown here is derived from an EMBL/GenBank/DDBJ whole genome shotgun (WGS) entry which is preliminary data.</text>
</comment>
<dbReference type="Proteomes" id="UP000837803">
    <property type="component" value="Unassembled WGS sequence"/>
</dbReference>
<organism evidence="1 2">
    <name type="scientific">Neolewinella maritima</name>
    <dbReference type="NCBI Taxonomy" id="1383882"/>
    <lineage>
        <taxon>Bacteria</taxon>
        <taxon>Pseudomonadati</taxon>
        <taxon>Bacteroidota</taxon>
        <taxon>Saprospiria</taxon>
        <taxon>Saprospirales</taxon>
        <taxon>Lewinellaceae</taxon>
        <taxon>Neolewinella</taxon>
    </lineage>
</organism>
<keyword evidence="2" id="KW-1185">Reference proteome</keyword>
<dbReference type="EMBL" id="CAKLPZ010000001">
    <property type="protein sequence ID" value="CAH0999378.1"/>
    <property type="molecule type" value="Genomic_DNA"/>
</dbReference>
<evidence type="ECO:0000313" key="1">
    <source>
        <dbReference type="EMBL" id="CAH0999378.1"/>
    </source>
</evidence>
<gene>
    <name evidence="1" type="ORF">LEM8419_00676</name>
</gene>
<name>A0ABN8F4E0_9BACT</name>
<protein>
    <submittedName>
        <fullName evidence="1">Uncharacterized protein</fullName>
    </submittedName>
</protein>
<accession>A0ABN8F4E0</accession>
<reference evidence="1" key="1">
    <citation type="submission" date="2021-12" db="EMBL/GenBank/DDBJ databases">
        <authorList>
            <person name="Rodrigo-Torres L."/>
            <person name="Arahal R. D."/>
            <person name="Lucena T."/>
        </authorList>
    </citation>
    <scope>NUCLEOTIDE SEQUENCE</scope>
    <source>
        <strain evidence="1">CECT 8419</strain>
    </source>
</reference>
<evidence type="ECO:0000313" key="2">
    <source>
        <dbReference type="Proteomes" id="UP000837803"/>
    </source>
</evidence>
<dbReference type="RefSeq" id="WP_238749563.1">
    <property type="nucleotide sequence ID" value="NZ_CAKLPZ010000001.1"/>
</dbReference>